<sequence>MPLLDRPWVDQQITTNWLAGGESILHYLADSLCLISDDVYGQPAQIATADNNVCCTDYVSGRHRPR</sequence>
<protein>
    <submittedName>
        <fullName evidence="1">Uncharacterized protein</fullName>
    </submittedName>
</protein>
<organism evidence="1 2">
    <name type="scientific">Candidatus Propionivibrio aalborgensis</name>
    <dbReference type="NCBI Taxonomy" id="1860101"/>
    <lineage>
        <taxon>Bacteria</taxon>
        <taxon>Pseudomonadati</taxon>
        <taxon>Pseudomonadota</taxon>
        <taxon>Betaproteobacteria</taxon>
        <taxon>Rhodocyclales</taxon>
        <taxon>Rhodocyclaceae</taxon>
        <taxon>Propionivibrio</taxon>
    </lineage>
</organism>
<evidence type="ECO:0000313" key="2">
    <source>
        <dbReference type="Proteomes" id="UP000199600"/>
    </source>
</evidence>
<dbReference type="Proteomes" id="UP000199600">
    <property type="component" value="Unassembled WGS sequence"/>
</dbReference>
<proteinExistence type="predicted"/>
<dbReference type="AlphaFoldDB" id="A0A1A8XN62"/>
<name>A0A1A8XN62_9RHOO</name>
<evidence type="ECO:0000313" key="1">
    <source>
        <dbReference type="EMBL" id="SBT05862.1"/>
    </source>
</evidence>
<accession>A0A1A8XN62</accession>
<gene>
    <name evidence="1" type="ORF">PROAA_1690005</name>
</gene>
<keyword evidence="2" id="KW-1185">Reference proteome</keyword>
<dbReference type="EMBL" id="FLQY01000078">
    <property type="protein sequence ID" value="SBT05862.1"/>
    <property type="molecule type" value="Genomic_DNA"/>
</dbReference>
<reference evidence="1 2" key="1">
    <citation type="submission" date="2016-06" db="EMBL/GenBank/DDBJ databases">
        <authorList>
            <person name="Kjaerup R.B."/>
            <person name="Dalgaard T.S."/>
            <person name="Juul-Madsen H.R."/>
        </authorList>
    </citation>
    <scope>NUCLEOTIDE SEQUENCE [LARGE SCALE GENOMIC DNA]</scope>
    <source>
        <strain evidence="1">2</strain>
    </source>
</reference>